<feature type="region of interest" description="Disordered" evidence="1">
    <location>
        <begin position="218"/>
        <end position="288"/>
    </location>
</feature>
<evidence type="ECO:0000313" key="3">
    <source>
        <dbReference type="EMBL" id="CAB4026354.1"/>
    </source>
</evidence>
<name>A0A6S7J8M0_PARCT</name>
<dbReference type="Proteomes" id="UP001152795">
    <property type="component" value="Unassembled WGS sequence"/>
</dbReference>
<dbReference type="OrthoDB" id="10068564at2759"/>
<dbReference type="GO" id="GO:0003676">
    <property type="term" value="F:nucleic acid binding"/>
    <property type="evidence" value="ECO:0007669"/>
    <property type="project" value="InterPro"/>
</dbReference>
<feature type="compositionally biased region" description="Basic and acidic residues" evidence="1">
    <location>
        <begin position="252"/>
        <end position="282"/>
    </location>
</feature>
<dbReference type="InterPro" id="IPR050951">
    <property type="entry name" value="Retrovirus_Pol_polyprotein"/>
</dbReference>
<sequence length="288" mass="33431">MAHSVPIRPMPEFNPDAELGASVATRWKNWVADFDMFLLASGVTDPKRQRALLLYQRYLTALGIKAIFSTPKWPQGNAEVERFMQPLGKSLKAAKLDGRPWKQELSRFLLHYRTTPHCTTGVPPSELLFNRQVQGKLPILQKRNLVNRHNEAREKEGERQQYNKRYADEKRNVRERPIKVGDYVLWKQERRNKLTPNFNETPHIVISRNNNTVTARSQTGHTITRNVSHFKPIPKPKIDVQVDDDDDSETYDAERTERDRVDTGNPEPRRSTRNVRQPERYGEGIPSS</sequence>
<dbReference type="InterPro" id="IPR012337">
    <property type="entry name" value="RNaseH-like_sf"/>
</dbReference>
<dbReference type="InterPro" id="IPR036397">
    <property type="entry name" value="RNaseH_sf"/>
</dbReference>
<dbReference type="Gene3D" id="3.30.420.10">
    <property type="entry name" value="Ribonuclease H-like superfamily/Ribonuclease H"/>
    <property type="match status" value="1"/>
</dbReference>
<accession>A0A6S7J8M0</accession>
<dbReference type="PANTHER" id="PTHR37984">
    <property type="entry name" value="PROTEIN CBG26694"/>
    <property type="match status" value="1"/>
</dbReference>
<dbReference type="AlphaFoldDB" id="A0A6S7J8M0"/>
<dbReference type="GO" id="GO:0015074">
    <property type="term" value="P:DNA integration"/>
    <property type="evidence" value="ECO:0007669"/>
    <property type="project" value="InterPro"/>
</dbReference>
<comment type="caution">
    <text evidence="3">The sequence shown here is derived from an EMBL/GenBank/DDBJ whole genome shotgun (WGS) entry which is preliminary data.</text>
</comment>
<feature type="compositionally biased region" description="Acidic residues" evidence="1">
    <location>
        <begin position="241"/>
        <end position="251"/>
    </location>
</feature>
<protein>
    <submittedName>
        <fullName evidence="3">Retrovirus-related Pol poly from transposon</fullName>
    </submittedName>
</protein>
<dbReference type="InterPro" id="IPR001584">
    <property type="entry name" value="Integrase_cat-core"/>
</dbReference>
<dbReference type="EMBL" id="CACRXK020014149">
    <property type="protein sequence ID" value="CAB4026354.1"/>
    <property type="molecule type" value="Genomic_DNA"/>
</dbReference>
<organism evidence="3 4">
    <name type="scientific">Paramuricea clavata</name>
    <name type="common">Red gorgonian</name>
    <name type="synonym">Violescent sea-whip</name>
    <dbReference type="NCBI Taxonomy" id="317549"/>
    <lineage>
        <taxon>Eukaryota</taxon>
        <taxon>Metazoa</taxon>
        <taxon>Cnidaria</taxon>
        <taxon>Anthozoa</taxon>
        <taxon>Octocorallia</taxon>
        <taxon>Malacalcyonacea</taxon>
        <taxon>Plexauridae</taxon>
        <taxon>Paramuricea</taxon>
    </lineage>
</organism>
<feature type="non-terminal residue" evidence="3">
    <location>
        <position position="288"/>
    </location>
</feature>
<dbReference type="PROSITE" id="PS50994">
    <property type="entry name" value="INTEGRASE"/>
    <property type="match status" value="1"/>
</dbReference>
<reference evidence="3" key="1">
    <citation type="submission" date="2020-04" db="EMBL/GenBank/DDBJ databases">
        <authorList>
            <person name="Alioto T."/>
            <person name="Alioto T."/>
            <person name="Gomez Garrido J."/>
        </authorList>
    </citation>
    <scope>NUCLEOTIDE SEQUENCE</scope>
    <source>
        <strain evidence="3">A484AB</strain>
    </source>
</reference>
<feature type="compositionally biased region" description="Polar residues" evidence="1">
    <location>
        <begin position="218"/>
        <end position="227"/>
    </location>
</feature>
<evidence type="ECO:0000259" key="2">
    <source>
        <dbReference type="PROSITE" id="PS50994"/>
    </source>
</evidence>
<keyword evidence="4" id="KW-1185">Reference proteome</keyword>
<feature type="domain" description="Integrase catalytic" evidence="2">
    <location>
        <begin position="44"/>
        <end position="132"/>
    </location>
</feature>
<evidence type="ECO:0000256" key="1">
    <source>
        <dbReference type="SAM" id="MobiDB-lite"/>
    </source>
</evidence>
<evidence type="ECO:0000313" key="4">
    <source>
        <dbReference type="Proteomes" id="UP001152795"/>
    </source>
</evidence>
<dbReference type="PANTHER" id="PTHR37984:SF11">
    <property type="entry name" value="INTEGRASE CATALYTIC DOMAIN-CONTAINING PROTEIN"/>
    <property type="match status" value="1"/>
</dbReference>
<proteinExistence type="predicted"/>
<gene>
    <name evidence="3" type="ORF">PACLA_8A059201</name>
</gene>
<dbReference type="SUPFAM" id="SSF53098">
    <property type="entry name" value="Ribonuclease H-like"/>
    <property type="match status" value="1"/>
</dbReference>